<proteinExistence type="predicted"/>
<feature type="region of interest" description="Disordered" evidence="1">
    <location>
        <begin position="87"/>
        <end position="109"/>
    </location>
</feature>
<evidence type="ECO:0000313" key="3">
    <source>
        <dbReference type="EMBL" id="CAD8332277.1"/>
    </source>
</evidence>
<feature type="compositionally biased region" description="Basic residues" evidence="1">
    <location>
        <begin position="179"/>
        <end position="191"/>
    </location>
</feature>
<reference evidence="2" key="1">
    <citation type="submission" date="2021-01" db="EMBL/GenBank/DDBJ databases">
        <authorList>
            <person name="Corre E."/>
            <person name="Pelletier E."/>
            <person name="Niang G."/>
            <person name="Scheremetjew M."/>
            <person name="Finn R."/>
            <person name="Kale V."/>
            <person name="Holt S."/>
            <person name="Cochrane G."/>
            <person name="Meng A."/>
            <person name="Brown T."/>
            <person name="Cohen L."/>
        </authorList>
    </citation>
    <scope>NUCLEOTIDE SEQUENCE</scope>
    <source>
        <strain evidence="2">CCMP3328</strain>
    </source>
</reference>
<evidence type="ECO:0000313" key="2">
    <source>
        <dbReference type="EMBL" id="CAD8332275.1"/>
    </source>
</evidence>
<protein>
    <submittedName>
        <fullName evidence="2">Uncharacterized protein</fullName>
    </submittedName>
</protein>
<gene>
    <name evidence="2" type="ORF">CAUS1442_LOCUS4374</name>
    <name evidence="3" type="ORF">CAUS1442_LOCUS4376</name>
</gene>
<dbReference type="AlphaFoldDB" id="A0A6T6EP97"/>
<dbReference type="EMBL" id="HBEF01007014">
    <property type="protein sequence ID" value="CAD8332275.1"/>
    <property type="molecule type" value="Transcribed_RNA"/>
</dbReference>
<organism evidence="2">
    <name type="scientific">Craspedostauros australis</name>
    <dbReference type="NCBI Taxonomy" id="1486917"/>
    <lineage>
        <taxon>Eukaryota</taxon>
        <taxon>Sar</taxon>
        <taxon>Stramenopiles</taxon>
        <taxon>Ochrophyta</taxon>
        <taxon>Bacillariophyta</taxon>
        <taxon>Bacillariophyceae</taxon>
        <taxon>Bacillariophycidae</taxon>
        <taxon>Naviculales</taxon>
        <taxon>Naviculaceae</taxon>
        <taxon>Craspedostauros</taxon>
    </lineage>
</organism>
<dbReference type="EMBL" id="HBEF01007016">
    <property type="protein sequence ID" value="CAD8332277.1"/>
    <property type="molecule type" value="Transcribed_RNA"/>
</dbReference>
<feature type="region of interest" description="Disordered" evidence="1">
    <location>
        <begin position="1"/>
        <end position="32"/>
    </location>
</feature>
<evidence type="ECO:0000256" key="1">
    <source>
        <dbReference type="SAM" id="MobiDB-lite"/>
    </source>
</evidence>
<accession>A0A6T6EP97</accession>
<name>A0A6T6EP97_9STRA</name>
<sequence>MKRSSSIIDDASQGGDASTQFHEDETLQDDISSSRRKFCVERCNSISSLSLTMLGDDSHSSEFDDSFIMGSAKLAYGASHLPPGTYLDDSFTLPPGEPGEDAQHGSWLDKSTSEYRWKASIADIMALDGEEDSNDADAHAMLATRMAPRAKMGNPGSLSLAAPPPPPPVSRTLTPTSIRGKRRSSASRKQRFIPLPRRQPSYHSIVEHDDSPDAS</sequence>
<feature type="compositionally biased region" description="Basic and acidic residues" evidence="1">
    <location>
        <begin position="205"/>
        <end position="215"/>
    </location>
</feature>
<feature type="region of interest" description="Disordered" evidence="1">
    <location>
        <begin position="138"/>
        <end position="215"/>
    </location>
</feature>